<keyword evidence="2" id="KW-0560">Oxidoreductase</keyword>
<dbReference type="RefSeq" id="WP_089207456.1">
    <property type="nucleotide sequence ID" value="NZ_FZOD01000010.1"/>
</dbReference>
<organism evidence="3 4">
    <name type="scientific">Streptosporangium subroseum</name>
    <dbReference type="NCBI Taxonomy" id="106412"/>
    <lineage>
        <taxon>Bacteria</taxon>
        <taxon>Bacillati</taxon>
        <taxon>Actinomycetota</taxon>
        <taxon>Actinomycetes</taxon>
        <taxon>Streptosporangiales</taxon>
        <taxon>Streptosporangiaceae</taxon>
        <taxon>Streptosporangium</taxon>
    </lineage>
</organism>
<sequence length="62" mass="7023">MRDLYANTDFMHTIAESVPLKRWGEMRDIANLALYLAGDESSYVHGSLIRIDGGETLCRYSV</sequence>
<dbReference type="PANTHER" id="PTHR43296">
    <property type="entry name" value="PEROXISOMAL 2,4-DIENOYL-COA REDUCTASE"/>
    <property type="match status" value="1"/>
</dbReference>
<name>A0A239ERE9_9ACTN</name>
<evidence type="ECO:0000256" key="2">
    <source>
        <dbReference type="ARBA" id="ARBA00023002"/>
    </source>
</evidence>
<protein>
    <submittedName>
        <fullName evidence="3">Enoyl-(Acyl carrier protein) reductase</fullName>
    </submittedName>
</protein>
<dbReference type="SUPFAM" id="SSF51735">
    <property type="entry name" value="NAD(P)-binding Rossmann-fold domains"/>
    <property type="match status" value="1"/>
</dbReference>
<gene>
    <name evidence="3" type="ORF">SAMN05216276_101029</name>
</gene>
<dbReference type="OrthoDB" id="3361211at2"/>
<dbReference type="InterPro" id="IPR036291">
    <property type="entry name" value="NAD(P)-bd_dom_sf"/>
</dbReference>
<evidence type="ECO:0000256" key="1">
    <source>
        <dbReference type="ARBA" id="ARBA00022857"/>
    </source>
</evidence>
<dbReference type="Proteomes" id="UP000198282">
    <property type="component" value="Unassembled WGS sequence"/>
</dbReference>
<dbReference type="EMBL" id="FZOD01000010">
    <property type="protein sequence ID" value="SNS47215.1"/>
    <property type="molecule type" value="Genomic_DNA"/>
</dbReference>
<keyword evidence="1" id="KW-0521">NADP</keyword>
<dbReference type="Gene3D" id="3.40.50.720">
    <property type="entry name" value="NAD(P)-binding Rossmann-like Domain"/>
    <property type="match status" value="1"/>
</dbReference>
<keyword evidence="4" id="KW-1185">Reference proteome</keyword>
<evidence type="ECO:0000313" key="3">
    <source>
        <dbReference type="EMBL" id="SNS47215.1"/>
    </source>
</evidence>
<dbReference type="InterPro" id="IPR045017">
    <property type="entry name" value="DECR2-like"/>
</dbReference>
<dbReference type="Pfam" id="PF13561">
    <property type="entry name" value="adh_short_C2"/>
    <property type="match status" value="1"/>
</dbReference>
<dbReference type="GO" id="GO:0008670">
    <property type="term" value="F:2,4-dienoyl-CoA reductase (NADPH) activity"/>
    <property type="evidence" value="ECO:0007669"/>
    <property type="project" value="InterPro"/>
</dbReference>
<proteinExistence type="predicted"/>
<accession>A0A239ERE9</accession>
<dbReference type="PANTHER" id="PTHR43296:SF2">
    <property type="entry name" value="PEROXISOMAL 2,4-DIENOYL-COA REDUCTASE [(3E)-ENOYL-COA-PRODUCING]"/>
    <property type="match status" value="1"/>
</dbReference>
<evidence type="ECO:0000313" key="4">
    <source>
        <dbReference type="Proteomes" id="UP000198282"/>
    </source>
</evidence>
<dbReference type="AlphaFoldDB" id="A0A239ERE9"/>
<dbReference type="InterPro" id="IPR002347">
    <property type="entry name" value="SDR_fam"/>
</dbReference>
<dbReference type="GO" id="GO:0009062">
    <property type="term" value="P:fatty acid catabolic process"/>
    <property type="evidence" value="ECO:0007669"/>
    <property type="project" value="InterPro"/>
</dbReference>
<reference evidence="3 4" key="1">
    <citation type="submission" date="2017-06" db="EMBL/GenBank/DDBJ databases">
        <authorList>
            <person name="Kim H.J."/>
            <person name="Triplett B.A."/>
        </authorList>
    </citation>
    <scope>NUCLEOTIDE SEQUENCE [LARGE SCALE GENOMIC DNA]</scope>
    <source>
        <strain evidence="3 4">CGMCC 4.2132</strain>
    </source>
</reference>